<feature type="compositionally biased region" description="Acidic residues" evidence="1">
    <location>
        <begin position="727"/>
        <end position="739"/>
    </location>
</feature>
<keyword evidence="3" id="KW-1185">Reference proteome</keyword>
<feature type="compositionally biased region" description="Low complexity" evidence="1">
    <location>
        <begin position="358"/>
        <end position="369"/>
    </location>
</feature>
<feature type="region of interest" description="Disordered" evidence="1">
    <location>
        <begin position="1"/>
        <end position="162"/>
    </location>
</feature>
<feature type="compositionally biased region" description="Pro residues" evidence="1">
    <location>
        <begin position="83"/>
        <end position="94"/>
    </location>
</feature>
<reference evidence="2 3" key="1">
    <citation type="submission" date="2018-01" db="EMBL/GenBank/DDBJ databases">
        <title>Genome characterization of the sugarcane-associated fungus Trichoderma ghanense CCMA-1212 and their application in lignocelulose bioconversion.</title>
        <authorList>
            <person name="Steindorff A.S."/>
            <person name="Mendes T.D."/>
            <person name="Vilela E.S.D."/>
            <person name="Rodrigues D.S."/>
            <person name="Formighieri E.F."/>
            <person name="Melo I.S."/>
            <person name="Favaro L.C.L."/>
        </authorList>
    </citation>
    <scope>NUCLEOTIDE SEQUENCE [LARGE SCALE GENOMIC DNA]</scope>
    <source>
        <strain evidence="2 3">CCMA-1212</strain>
    </source>
</reference>
<protein>
    <recommendedName>
        <fullName evidence="4">C2H2-type domain-containing protein</fullName>
    </recommendedName>
</protein>
<comment type="caution">
    <text evidence="2">The sequence shown here is derived from an EMBL/GenBank/DDBJ whole genome shotgun (WGS) entry which is preliminary data.</text>
</comment>
<dbReference type="Proteomes" id="UP001642720">
    <property type="component" value="Unassembled WGS sequence"/>
</dbReference>
<feature type="region of interest" description="Disordered" evidence="1">
    <location>
        <begin position="528"/>
        <end position="550"/>
    </location>
</feature>
<feature type="region of interest" description="Disordered" evidence="1">
    <location>
        <begin position="676"/>
        <end position="749"/>
    </location>
</feature>
<proteinExistence type="predicted"/>
<feature type="compositionally biased region" description="Basic residues" evidence="1">
    <location>
        <begin position="592"/>
        <end position="613"/>
    </location>
</feature>
<dbReference type="GeneID" id="300581193"/>
<evidence type="ECO:0000313" key="3">
    <source>
        <dbReference type="Proteomes" id="UP001642720"/>
    </source>
</evidence>
<evidence type="ECO:0000256" key="1">
    <source>
        <dbReference type="SAM" id="MobiDB-lite"/>
    </source>
</evidence>
<feature type="region of interest" description="Disordered" evidence="1">
    <location>
        <begin position="579"/>
        <end position="662"/>
    </location>
</feature>
<sequence length="749" mass="78445">MAASPPLVTSDILSPAEAPAAPHMNETREGIASVVSTIRSSMAEQQPSTPASAPAATPTPASASATGPVSQQPAATTAVPFKSAPPPSASPAPNPMAGGTPPVPGPGMQAAASPTNGVPAQSPLARSASEAASVGSGVFGGAPERGGSAPVAQGGEAKAGGNDDKAKAYRALLDLVQKTDASVVRQVVREHWGKCLAGSDYHSTFIANAAINYSNPGVISRTMQDLGEKVIKASKREIAKHFTGQDLDEIADLIGPKLSSHFQDRVMATRLETIGAQDLINALARAERLGYHINDIVKKKPGPGGESVIPSINTLITSLPPQMPPHQMHGGAPPPPMPPHPGQGPPQQPHPAYPPHPAQQYGAPQGQHAVPMAMNGTAAPHGHGQPAPSQPPPPVSTPRQMPNPAARIVYCGRCHRPCSSQEALNYHHKRAKCHTLKQGENTNADTCVHCGSLFESPGGLAYHLKSDVCGVHSEATRLQMVELVKQWEHMGKQAPSQPANTYVAPSYQTTPSQPVGATTPAARAFTTPSQNAATPVSTPSPSSNDPYAKLTPDQRRAFDLEMKQVDDYYLGQMRTAQATLPAGPREEELAKLKNRYNTKQSMTRKKYGIRLRGRRADTDVDRSGSGGSGDSGQAAKKVRTDDGRARPTQAASQVMESPRRRVPLAEMGGLSASSATAELVDPTTSSANSQPPPPTPTPSQPTPTRPPPSIQVAIPAPAHHGTHDDPMQIDDDNSTDSDNMDIPARIKTT</sequence>
<feature type="compositionally biased region" description="Polar residues" evidence="1">
    <location>
        <begin position="34"/>
        <end position="46"/>
    </location>
</feature>
<feature type="compositionally biased region" description="Pro residues" evidence="1">
    <location>
        <begin position="332"/>
        <end position="357"/>
    </location>
</feature>
<dbReference type="EMBL" id="PPTA01000019">
    <property type="protein sequence ID" value="TFA98536.1"/>
    <property type="molecule type" value="Genomic_DNA"/>
</dbReference>
<feature type="compositionally biased region" description="Low complexity" evidence="1">
    <location>
        <begin position="47"/>
        <end position="66"/>
    </location>
</feature>
<gene>
    <name evidence="2" type="ORF">CCMA1212_009670</name>
</gene>
<name>A0ABY2GRH2_9HYPO</name>
<feature type="region of interest" description="Disordered" evidence="1">
    <location>
        <begin position="316"/>
        <end position="401"/>
    </location>
</feature>
<evidence type="ECO:0008006" key="4">
    <source>
        <dbReference type="Google" id="ProtNLM"/>
    </source>
</evidence>
<feature type="compositionally biased region" description="Pro residues" evidence="1">
    <location>
        <begin position="690"/>
        <end position="709"/>
    </location>
</feature>
<evidence type="ECO:0000313" key="2">
    <source>
        <dbReference type="EMBL" id="TFA98536.1"/>
    </source>
</evidence>
<feature type="compositionally biased region" description="Low complexity" evidence="1">
    <location>
        <begin position="528"/>
        <end position="546"/>
    </location>
</feature>
<feature type="compositionally biased region" description="Low complexity" evidence="1">
    <location>
        <begin position="127"/>
        <end position="136"/>
    </location>
</feature>
<accession>A0ABY2GRH2</accession>
<organism evidence="2 3">
    <name type="scientific">Trichoderma ghanense</name>
    <dbReference type="NCBI Taxonomy" id="65468"/>
    <lineage>
        <taxon>Eukaryota</taxon>
        <taxon>Fungi</taxon>
        <taxon>Dikarya</taxon>
        <taxon>Ascomycota</taxon>
        <taxon>Pezizomycotina</taxon>
        <taxon>Sordariomycetes</taxon>
        <taxon>Hypocreomycetidae</taxon>
        <taxon>Hypocreales</taxon>
        <taxon>Hypocreaceae</taxon>
        <taxon>Trichoderma</taxon>
    </lineage>
</organism>
<dbReference type="RefSeq" id="XP_073554738.1">
    <property type="nucleotide sequence ID" value="XM_073706743.1"/>
</dbReference>